<reference evidence="1" key="1">
    <citation type="submission" date="2025-08" db="UniProtKB">
        <authorList>
            <consortium name="Ensembl"/>
        </authorList>
    </citation>
    <scope>IDENTIFICATION</scope>
</reference>
<sequence length="190" mass="21728">MLREKLNFVMQKIHFLVARGPNRHLCSTEINGLALYWIEWPLQLVHNCVSVCKRKKSVSLRCLLPQMAGKRTTFREQTMDTIRTRIKETMESSIHSENPPSKKNKVTSDVAPTLNIFDGFEALIPGANKEVGMLLSDFAKVMRERSELGASQVRELEDIVKEARGIESHLREKKEQLRRSLAVISDKLQG</sequence>
<name>A0A3B3Q875_9TELE</name>
<proteinExistence type="predicted"/>
<dbReference type="PANTHER" id="PTHR37349">
    <property type="entry name" value="TESTIS-EXPRESSED PROTEIN 12"/>
    <property type="match status" value="1"/>
</dbReference>
<dbReference type="InterPro" id="IPR029193">
    <property type="entry name" value="TEX12"/>
</dbReference>
<reference evidence="1" key="2">
    <citation type="submission" date="2025-09" db="UniProtKB">
        <authorList>
            <consortium name="Ensembl"/>
        </authorList>
    </citation>
    <scope>IDENTIFICATION</scope>
</reference>
<dbReference type="AlphaFoldDB" id="A0A3B3Q875"/>
<dbReference type="GeneTree" id="ENSGT00990000204384"/>
<evidence type="ECO:0000313" key="2">
    <source>
        <dbReference type="Proteomes" id="UP000261540"/>
    </source>
</evidence>
<organism evidence="1 2">
    <name type="scientific">Paramormyrops kingsleyae</name>
    <dbReference type="NCBI Taxonomy" id="1676925"/>
    <lineage>
        <taxon>Eukaryota</taxon>
        <taxon>Metazoa</taxon>
        <taxon>Chordata</taxon>
        <taxon>Craniata</taxon>
        <taxon>Vertebrata</taxon>
        <taxon>Euteleostomi</taxon>
        <taxon>Actinopterygii</taxon>
        <taxon>Neopterygii</taxon>
        <taxon>Teleostei</taxon>
        <taxon>Osteoglossocephala</taxon>
        <taxon>Osteoglossomorpha</taxon>
        <taxon>Osteoglossiformes</taxon>
        <taxon>Mormyridae</taxon>
        <taxon>Paramormyrops</taxon>
    </lineage>
</organism>
<accession>A0A3B3Q875</accession>
<dbReference type="Ensembl" id="ENSPKIT00000025961.1">
    <property type="protein sequence ID" value="ENSPKIP00000002024.1"/>
    <property type="gene ID" value="ENSPKIG00000020052.1"/>
</dbReference>
<dbReference type="PANTHER" id="PTHR37349:SF1">
    <property type="entry name" value="TESTIS-EXPRESSED PROTEIN 12"/>
    <property type="match status" value="1"/>
</dbReference>
<dbReference type="STRING" id="1676925.ENSPKIP00000002024"/>
<evidence type="ECO:0000313" key="1">
    <source>
        <dbReference type="Ensembl" id="ENSPKIP00000002024.1"/>
    </source>
</evidence>
<dbReference type="Pfam" id="PF15219">
    <property type="entry name" value="TEX12"/>
    <property type="match status" value="1"/>
</dbReference>
<protein>
    <submittedName>
        <fullName evidence="1">Si:dkey-40g16.5</fullName>
    </submittedName>
</protein>
<dbReference type="Proteomes" id="UP000261540">
    <property type="component" value="Unplaced"/>
</dbReference>
<keyword evidence="2" id="KW-1185">Reference proteome</keyword>